<comment type="caution">
    <text evidence="2">The sequence shown here is derived from an EMBL/GenBank/DDBJ whole genome shotgun (WGS) entry which is preliminary data.</text>
</comment>
<evidence type="ECO:0008006" key="4">
    <source>
        <dbReference type="Google" id="ProtNLM"/>
    </source>
</evidence>
<keyword evidence="3" id="KW-1185">Reference proteome</keyword>
<sequence length="235" mass="25692">MQLISSIVLASAAMYASAKTLNDGSKFAYGKAFDGQAQWQMAGVLEYPCSGDFANIGISDCYQFELSSDGSKNLDTNHLDSPRQRNEFRMPDNAAGESHAYQWKTHVSGETGTSNNFFHLMQIFDGVKGGPMLTLTGRKNKVGVESESLCGDGCASASWDDYVDRTMQHTMKIKFGPNGSMDYNIEDAETGESLISQSLKGAFGSDSTYLKFGTYRKVYDNMTKVRAAAGDFEQS</sequence>
<proteinExistence type="predicted"/>
<gene>
    <name evidence="2" type="ORF">BD626DRAFT_549968</name>
</gene>
<reference evidence="2 3" key="1">
    <citation type="journal article" date="2019" name="New Phytol.">
        <title>Comparative genomics reveals unique wood-decay strategies and fruiting body development in the Schizophyllaceae.</title>
        <authorList>
            <person name="Almasi E."/>
            <person name="Sahu N."/>
            <person name="Krizsan K."/>
            <person name="Balint B."/>
            <person name="Kovacs G.M."/>
            <person name="Kiss B."/>
            <person name="Cseklye J."/>
            <person name="Drula E."/>
            <person name="Henrissat B."/>
            <person name="Nagy I."/>
            <person name="Chovatia M."/>
            <person name="Adam C."/>
            <person name="LaButti K."/>
            <person name="Lipzen A."/>
            <person name="Riley R."/>
            <person name="Grigoriev I.V."/>
            <person name="Nagy L.G."/>
        </authorList>
    </citation>
    <scope>NUCLEOTIDE SEQUENCE [LARGE SCALE GENOMIC DNA]</scope>
    <source>
        <strain evidence="2 3">NL-1724</strain>
    </source>
</reference>
<evidence type="ECO:0000313" key="3">
    <source>
        <dbReference type="Proteomes" id="UP000320762"/>
    </source>
</evidence>
<dbReference type="EMBL" id="VDMD01000024">
    <property type="protein sequence ID" value="TRM60074.1"/>
    <property type="molecule type" value="Genomic_DNA"/>
</dbReference>
<organism evidence="2 3">
    <name type="scientific">Schizophyllum amplum</name>
    <dbReference type="NCBI Taxonomy" id="97359"/>
    <lineage>
        <taxon>Eukaryota</taxon>
        <taxon>Fungi</taxon>
        <taxon>Dikarya</taxon>
        <taxon>Basidiomycota</taxon>
        <taxon>Agaricomycotina</taxon>
        <taxon>Agaricomycetes</taxon>
        <taxon>Agaricomycetidae</taxon>
        <taxon>Agaricales</taxon>
        <taxon>Schizophyllaceae</taxon>
        <taxon>Schizophyllum</taxon>
    </lineage>
</organism>
<feature type="chain" id="PRO_5021727518" description="Polysaccharide lyase family 7 protein" evidence="1">
    <location>
        <begin position="19"/>
        <end position="235"/>
    </location>
</feature>
<accession>A0A550C5J8</accession>
<evidence type="ECO:0000256" key="1">
    <source>
        <dbReference type="SAM" id="SignalP"/>
    </source>
</evidence>
<name>A0A550C5J8_9AGAR</name>
<feature type="signal peptide" evidence="1">
    <location>
        <begin position="1"/>
        <end position="18"/>
    </location>
</feature>
<dbReference type="AlphaFoldDB" id="A0A550C5J8"/>
<evidence type="ECO:0000313" key="2">
    <source>
        <dbReference type="EMBL" id="TRM60074.1"/>
    </source>
</evidence>
<keyword evidence="1" id="KW-0732">Signal</keyword>
<dbReference type="OrthoDB" id="2538281at2759"/>
<dbReference type="Proteomes" id="UP000320762">
    <property type="component" value="Unassembled WGS sequence"/>
</dbReference>
<protein>
    <recommendedName>
        <fullName evidence="4">Polysaccharide lyase family 7 protein</fullName>
    </recommendedName>
</protein>